<protein>
    <recommendedName>
        <fullName evidence="3">SGNH/GDSL hydrolase family protein</fullName>
    </recommendedName>
</protein>
<name>A0ABQ2WJP6_9ALTE</name>
<evidence type="ECO:0000313" key="2">
    <source>
        <dbReference type="Proteomes" id="UP000634667"/>
    </source>
</evidence>
<reference evidence="2" key="1">
    <citation type="journal article" date="2019" name="Int. J. Syst. Evol. Microbiol.">
        <title>The Global Catalogue of Microorganisms (GCM) 10K type strain sequencing project: providing services to taxonomists for standard genome sequencing and annotation.</title>
        <authorList>
            <consortium name="The Broad Institute Genomics Platform"/>
            <consortium name="The Broad Institute Genome Sequencing Center for Infectious Disease"/>
            <person name="Wu L."/>
            <person name="Ma J."/>
        </authorList>
    </citation>
    <scope>NUCLEOTIDE SEQUENCE [LARGE SCALE GENOMIC DNA]</scope>
    <source>
        <strain evidence="2">KCTC 23723</strain>
    </source>
</reference>
<evidence type="ECO:0008006" key="3">
    <source>
        <dbReference type="Google" id="ProtNLM"/>
    </source>
</evidence>
<accession>A0ABQ2WJP6</accession>
<dbReference type="RefSeq" id="WP_189481788.1">
    <property type="nucleotide sequence ID" value="NZ_BMYR01000005.1"/>
</dbReference>
<gene>
    <name evidence="1" type="ORF">GCM10008111_13310</name>
</gene>
<organism evidence="1 2">
    <name type="scientific">Alishewanella tabrizica</name>
    <dbReference type="NCBI Taxonomy" id="671278"/>
    <lineage>
        <taxon>Bacteria</taxon>
        <taxon>Pseudomonadati</taxon>
        <taxon>Pseudomonadota</taxon>
        <taxon>Gammaproteobacteria</taxon>
        <taxon>Alteromonadales</taxon>
        <taxon>Alteromonadaceae</taxon>
        <taxon>Alishewanella</taxon>
    </lineage>
</organism>
<dbReference type="Proteomes" id="UP000634667">
    <property type="component" value="Unassembled WGS sequence"/>
</dbReference>
<evidence type="ECO:0000313" key="1">
    <source>
        <dbReference type="EMBL" id="GGW58661.1"/>
    </source>
</evidence>
<dbReference type="EMBL" id="BMYR01000005">
    <property type="protein sequence ID" value="GGW58661.1"/>
    <property type="molecule type" value="Genomic_DNA"/>
</dbReference>
<comment type="caution">
    <text evidence="1">The sequence shown here is derived from an EMBL/GenBank/DDBJ whole genome shotgun (WGS) entry which is preliminary data.</text>
</comment>
<keyword evidence="2" id="KW-1185">Reference proteome</keyword>
<proteinExistence type="predicted"/>
<sequence>MKVLILGDSHSMYFSLNNELKQINESFRGVNIKVLSIPGSTILGFGKRSSTLNSRDFFIKELISFKPDFICFALGQVDIELGFFYRKVVKKEDLNIFDYVSMLIAAYLNSVENIQNEFGMPDSSICFKGINISVLTSSREKAVEYTSRIINENIEDSELKLKHHDDLAATYPSNLERYRNHMYFNEVLNGAVKNRYKYFDINDVIKCPNVLGVCRLEFIPSKKDHHLLDSLFMRELYIRRLLSTCLNLL</sequence>